<accession>A0A224XEY9</accession>
<gene>
    <name evidence="2" type="ORF">RsY01_2091</name>
</gene>
<dbReference type="OrthoDB" id="9986725at2"/>
<feature type="coiled-coil region" evidence="1">
    <location>
        <begin position="86"/>
        <end position="117"/>
    </location>
</feature>
<proteinExistence type="predicted"/>
<reference evidence="3" key="1">
    <citation type="submission" date="2017-08" db="EMBL/GenBank/DDBJ databases">
        <title>Draft genome sequence of Lactococcus sp. strain Rs-Y01, isolated from the gut of the lower termite Reticulitermes speratus.</title>
        <authorList>
            <person name="Ohkuma M."/>
            <person name="Yuki M."/>
        </authorList>
    </citation>
    <scope>NUCLEOTIDE SEQUENCE [LARGE SCALE GENOMIC DNA]</scope>
    <source>
        <strain evidence="3">Rs-Y01</strain>
    </source>
</reference>
<evidence type="ECO:0000313" key="3">
    <source>
        <dbReference type="Proteomes" id="UP000218689"/>
    </source>
</evidence>
<dbReference type="EMBL" id="BEDT01000008">
    <property type="protein sequence ID" value="GAX48462.1"/>
    <property type="molecule type" value="Genomic_DNA"/>
</dbReference>
<protein>
    <submittedName>
        <fullName evidence="2">Uncharacterized protein</fullName>
    </submittedName>
</protein>
<sequence>MKDKNAEKRYTYDLKIMEKERESEELHIQERQLKQSLENFEQDITRSFQTLTAIEDELNRRNHGSSGFSETEQKRRYIAQVISTQQETQDLQFKRLNQKLEDERENLLKERNDLAWD</sequence>
<keyword evidence="1" id="KW-0175">Coiled coil</keyword>
<evidence type="ECO:0000256" key="1">
    <source>
        <dbReference type="SAM" id="Coils"/>
    </source>
</evidence>
<dbReference type="Proteomes" id="UP000218689">
    <property type="component" value="Unassembled WGS sequence"/>
</dbReference>
<dbReference type="AlphaFoldDB" id="A0A224XEY9"/>
<evidence type="ECO:0000313" key="2">
    <source>
        <dbReference type="EMBL" id="GAX48462.1"/>
    </source>
</evidence>
<organism evidence="2 3">
    <name type="scientific">Pseudolactococcus reticulitermitis</name>
    <dbReference type="NCBI Taxonomy" id="2025039"/>
    <lineage>
        <taxon>Bacteria</taxon>
        <taxon>Bacillati</taxon>
        <taxon>Bacillota</taxon>
        <taxon>Bacilli</taxon>
        <taxon>Lactobacillales</taxon>
        <taxon>Streptococcaceae</taxon>
        <taxon>Pseudolactococcus</taxon>
    </lineage>
</organism>
<feature type="coiled-coil region" evidence="1">
    <location>
        <begin position="16"/>
        <end position="43"/>
    </location>
</feature>
<dbReference type="RefSeq" id="WP_094785473.1">
    <property type="nucleotide sequence ID" value="NZ_BEDT01000008.1"/>
</dbReference>
<keyword evidence="3" id="KW-1185">Reference proteome</keyword>
<name>A0A224XEY9_9LACT</name>
<comment type="caution">
    <text evidence="2">The sequence shown here is derived from an EMBL/GenBank/DDBJ whole genome shotgun (WGS) entry which is preliminary data.</text>
</comment>